<evidence type="ECO:0000256" key="1">
    <source>
        <dbReference type="ARBA" id="ARBA00001974"/>
    </source>
</evidence>
<dbReference type="PIRSF" id="PIRSF000137">
    <property type="entry name" value="Alcohol_oxidase"/>
    <property type="match status" value="1"/>
</dbReference>
<dbReference type="AlphaFoldDB" id="A0A7W6LJI4"/>
<dbReference type="PANTHER" id="PTHR11552">
    <property type="entry name" value="GLUCOSE-METHANOL-CHOLINE GMC OXIDOREDUCTASE"/>
    <property type="match status" value="1"/>
</dbReference>
<organism evidence="9 10">
    <name type="scientific">Rhizobium rhizoryzae</name>
    <dbReference type="NCBI Taxonomy" id="451876"/>
    <lineage>
        <taxon>Bacteria</taxon>
        <taxon>Pseudomonadati</taxon>
        <taxon>Pseudomonadota</taxon>
        <taxon>Alphaproteobacteria</taxon>
        <taxon>Hyphomicrobiales</taxon>
        <taxon>Rhizobiaceae</taxon>
        <taxon>Rhizobium/Agrobacterium group</taxon>
        <taxon>Rhizobium</taxon>
    </lineage>
</organism>
<evidence type="ECO:0000313" key="10">
    <source>
        <dbReference type="Proteomes" id="UP000519897"/>
    </source>
</evidence>
<accession>A0A7W6LJI4</accession>
<dbReference type="Gene3D" id="3.30.560.10">
    <property type="entry name" value="Glucose Oxidase, domain 3"/>
    <property type="match status" value="1"/>
</dbReference>
<dbReference type="PROSITE" id="PS00623">
    <property type="entry name" value="GMC_OXRED_1"/>
    <property type="match status" value="1"/>
</dbReference>
<keyword evidence="3 6" id="KW-0285">Flavoprotein</keyword>
<dbReference type="Pfam" id="PF05199">
    <property type="entry name" value="GMC_oxred_C"/>
    <property type="match status" value="1"/>
</dbReference>
<comment type="similarity">
    <text evidence="2 6">Belongs to the GMC oxidoreductase family.</text>
</comment>
<dbReference type="GO" id="GO:0016614">
    <property type="term" value="F:oxidoreductase activity, acting on CH-OH group of donors"/>
    <property type="evidence" value="ECO:0007669"/>
    <property type="project" value="InterPro"/>
</dbReference>
<evidence type="ECO:0000256" key="2">
    <source>
        <dbReference type="ARBA" id="ARBA00010790"/>
    </source>
</evidence>
<feature type="domain" description="Glucose-methanol-choline oxidoreductase N-terminal" evidence="8">
    <location>
        <begin position="255"/>
        <end position="269"/>
    </location>
</feature>
<evidence type="ECO:0000259" key="8">
    <source>
        <dbReference type="PROSITE" id="PS00624"/>
    </source>
</evidence>
<gene>
    <name evidence="9" type="ORF">GGQ72_004097</name>
</gene>
<dbReference type="RefSeq" id="WP_165131778.1">
    <property type="nucleotide sequence ID" value="NZ_CP049249.1"/>
</dbReference>
<dbReference type="InterPro" id="IPR036188">
    <property type="entry name" value="FAD/NAD-bd_sf"/>
</dbReference>
<evidence type="ECO:0000256" key="6">
    <source>
        <dbReference type="RuleBase" id="RU003968"/>
    </source>
</evidence>
<reference evidence="9 10" key="1">
    <citation type="submission" date="2020-08" db="EMBL/GenBank/DDBJ databases">
        <title>Genomic Encyclopedia of Type Strains, Phase IV (KMG-IV): sequencing the most valuable type-strain genomes for metagenomic binning, comparative biology and taxonomic classification.</title>
        <authorList>
            <person name="Goeker M."/>
        </authorList>
    </citation>
    <scope>NUCLEOTIDE SEQUENCE [LARGE SCALE GENOMIC DNA]</scope>
    <source>
        <strain evidence="9 10">DSM 29514</strain>
    </source>
</reference>
<proteinExistence type="inferred from homology"/>
<name>A0A7W6LJI4_9HYPH</name>
<keyword evidence="10" id="KW-1185">Reference proteome</keyword>
<sequence>MTIADFIIVGAGPAGCALAAGLAKSKRAPQVVLIEAGGSDPSLFSQIPLGLATRVPWRNRENYAFETIPQPGMNNRKGYVPRGRGLGGSSLINAMIYIRGQRQDYDHWAALGCRGWGWADVLPFFKRGETNSRGSDDHHGGDGPLRITDLTAPGAATYAFLEAAKHCGFPLNEDFNGADQEGVGLYQVFQHQGKRFNAAEAYLGTAPYPQNLQVMTNIEVESVVFEQRTAVGVKIRSGGKETVIRARREVILSAGAIGSPHLLQLSGIGPGDALRSHGIDVVYDAPDVGENLQDHVDYAANILSRLDGLVGYTPKALGNIAKAAFEYRKRTGLLTSNVAEAGGFVRSRPEVDRPDLQLHFCIGLVDDHARKMHVATGYALHVCVLRPESRGRVTLSSGRPSSKPLIDPRFFSDERDLDLLVRGARIVHDIVEAPPLAGSASRPLYPIDFTNETQVKQFVREHADTIYHPVGTCRMGGNERSVVDPTLKVRGVDRLRVADASIMPTLISGNTQAPSAMIGEKAAALILDEAV</sequence>
<dbReference type="Pfam" id="PF00732">
    <property type="entry name" value="GMC_oxred_N"/>
    <property type="match status" value="1"/>
</dbReference>
<keyword evidence="4 5" id="KW-0274">FAD</keyword>
<dbReference type="PANTHER" id="PTHR11552:SF147">
    <property type="entry name" value="CHOLINE DEHYDROGENASE, MITOCHONDRIAL"/>
    <property type="match status" value="1"/>
</dbReference>
<dbReference type="InterPro" id="IPR012132">
    <property type="entry name" value="GMC_OxRdtase"/>
</dbReference>
<feature type="domain" description="Glucose-methanol-choline oxidoreductase N-terminal" evidence="7">
    <location>
        <begin position="83"/>
        <end position="106"/>
    </location>
</feature>
<evidence type="ECO:0000313" key="9">
    <source>
        <dbReference type="EMBL" id="MBB4145533.1"/>
    </source>
</evidence>
<comment type="caution">
    <text evidence="9">The sequence shown here is derived from an EMBL/GenBank/DDBJ whole genome shotgun (WGS) entry which is preliminary data.</text>
</comment>
<evidence type="ECO:0000256" key="5">
    <source>
        <dbReference type="PIRSR" id="PIRSR000137-2"/>
    </source>
</evidence>
<dbReference type="Gene3D" id="3.50.50.60">
    <property type="entry name" value="FAD/NAD(P)-binding domain"/>
    <property type="match status" value="1"/>
</dbReference>
<evidence type="ECO:0000256" key="4">
    <source>
        <dbReference type="ARBA" id="ARBA00022827"/>
    </source>
</evidence>
<comment type="cofactor">
    <cofactor evidence="1 5">
        <name>FAD</name>
        <dbReference type="ChEBI" id="CHEBI:57692"/>
    </cofactor>
</comment>
<dbReference type="SUPFAM" id="SSF51905">
    <property type="entry name" value="FAD/NAD(P)-binding domain"/>
    <property type="match status" value="1"/>
</dbReference>
<dbReference type="Proteomes" id="UP000519897">
    <property type="component" value="Unassembled WGS sequence"/>
</dbReference>
<evidence type="ECO:0000259" key="7">
    <source>
        <dbReference type="PROSITE" id="PS00623"/>
    </source>
</evidence>
<dbReference type="PROSITE" id="PS00624">
    <property type="entry name" value="GMC_OXRED_2"/>
    <property type="match status" value="1"/>
</dbReference>
<dbReference type="GO" id="GO:0050660">
    <property type="term" value="F:flavin adenine dinucleotide binding"/>
    <property type="evidence" value="ECO:0007669"/>
    <property type="project" value="InterPro"/>
</dbReference>
<feature type="binding site" evidence="5">
    <location>
        <position position="220"/>
    </location>
    <ligand>
        <name>FAD</name>
        <dbReference type="ChEBI" id="CHEBI:57692"/>
    </ligand>
</feature>
<evidence type="ECO:0000256" key="3">
    <source>
        <dbReference type="ARBA" id="ARBA00022630"/>
    </source>
</evidence>
<dbReference type="SUPFAM" id="SSF54373">
    <property type="entry name" value="FAD-linked reductases, C-terminal domain"/>
    <property type="match status" value="1"/>
</dbReference>
<dbReference type="EMBL" id="JACIEC010000008">
    <property type="protein sequence ID" value="MBB4145533.1"/>
    <property type="molecule type" value="Genomic_DNA"/>
</dbReference>
<dbReference type="InterPro" id="IPR007867">
    <property type="entry name" value="GMC_OxRtase_C"/>
</dbReference>
<dbReference type="InterPro" id="IPR000172">
    <property type="entry name" value="GMC_OxRdtase_N"/>
</dbReference>
<protein>
    <submittedName>
        <fullName evidence="9">Choline dehydrogenase-like flavoprotein</fullName>
    </submittedName>
</protein>